<proteinExistence type="predicted"/>
<dbReference type="Proteomes" id="UP000663834">
    <property type="component" value="Unassembled WGS sequence"/>
</dbReference>
<dbReference type="AlphaFoldDB" id="A0A814Z2J1"/>
<reference evidence="2" key="1">
    <citation type="submission" date="2021-02" db="EMBL/GenBank/DDBJ databases">
        <authorList>
            <person name="Nowell W R."/>
        </authorList>
    </citation>
    <scope>NUCLEOTIDE SEQUENCE</scope>
</reference>
<accession>A0A814Z2J1</accession>
<dbReference type="PANTHER" id="PTHR23227">
    <property type="entry name" value="BUCENTAUR RELATED"/>
    <property type="match status" value="1"/>
</dbReference>
<dbReference type="EMBL" id="CAJOBJ010006902">
    <property type="protein sequence ID" value="CAF4072579.1"/>
    <property type="molecule type" value="Genomic_DNA"/>
</dbReference>
<dbReference type="OrthoDB" id="6156371at2759"/>
<dbReference type="EMBL" id="CAJNOW010000111">
    <property type="protein sequence ID" value="CAF1238202.1"/>
    <property type="molecule type" value="Genomic_DNA"/>
</dbReference>
<evidence type="ECO:0000256" key="1">
    <source>
        <dbReference type="SAM" id="MobiDB-lite"/>
    </source>
</evidence>
<evidence type="ECO:0000313" key="4">
    <source>
        <dbReference type="Proteomes" id="UP000663834"/>
    </source>
</evidence>
<gene>
    <name evidence="3" type="ORF">GIL414_LOCUS15596</name>
    <name evidence="2" type="ORF">KQP761_LOCUS1653</name>
</gene>
<evidence type="ECO:0000313" key="2">
    <source>
        <dbReference type="EMBL" id="CAF1238202.1"/>
    </source>
</evidence>
<feature type="region of interest" description="Disordered" evidence="1">
    <location>
        <begin position="303"/>
        <end position="322"/>
    </location>
</feature>
<sequence length="322" mass="37444">MVRLGCKPINISLIAVYAPTNPPKGQKANIDESDTFYINLQDTVDKVPKGDMLTIVGGFNARVGKQDSQEPGNVIGPHTVDSTNENGKRLIDFCNINNLIVANTFFQHKPIHQASWMHPGKKVWHMLDYTLVNRKFRSIVEDVRVHRTAAGTIGMDHHLLWAKVKIHLRSRRKKQHAQPIRLDSKKLRDEKVVDAFQKDIKKMQEEMANDTMTVDEKYVNFVKCIKRLGQEHFQQEQNNHRKQKEWLTDEILDIVNKKAKAFLDWQNNRGTRTEQKHRDKYRMLRKLVKTKVDARQTEYWDEERSNGLNNGGYAGTRKGRLP</sequence>
<evidence type="ECO:0008006" key="5">
    <source>
        <dbReference type="Google" id="ProtNLM"/>
    </source>
</evidence>
<dbReference type="PANTHER" id="PTHR23227:SF85">
    <property type="entry name" value="CRANIOFACIAL DEVELOPMENT PROTEIN 2"/>
    <property type="match status" value="1"/>
</dbReference>
<comment type="caution">
    <text evidence="2">The sequence shown here is derived from an EMBL/GenBank/DDBJ whole genome shotgun (WGS) entry which is preliminary data.</text>
</comment>
<dbReference type="InterPro" id="IPR036691">
    <property type="entry name" value="Endo/exonu/phosph_ase_sf"/>
</dbReference>
<name>A0A814Z2J1_9BILA</name>
<dbReference type="Proteomes" id="UP000681720">
    <property type="component" value="Unassembled WGS sequence"/>
</dbReference>
<dbReference type="Gene3D" id="3.60.10.10">
    <property type="entry name" value="Endonuclease/exonuclease/phosphatase"/>
    <property type="match status" value="1"/>
</dbReference>
<dbReference type="InterPro" id="IPR027124">
    <property type="entry name" value="Swc5/CFDP1/2"/>
</dbReference>
<dbReference type="SUPFAM" id="SSF56219">
    <property type="entry name" value="DNase I-like"/>
    <property type="match status" value="1"/>
</dbReference>
<organism evidence="2 4">
    <name type="scientific">Rotaria magnacalcarata</name>
    <dbReference type="NCBI Taxonomy" id="392030"/>
    <lineage>
        <taxon>Eukaryota</taxon>
        <taxon>Metazoa</taxon>
        <taxon>Spiralia</taxon>
        <taxon>Gnathifera</taxon>
        <taxon>Rotifera</taxon>
        <taxon>Eurotatoria</taxon>
        <taxon>Bdelloidea</taxon>
        <taxon>Philodinida</taxon>
        <taxon>Philodinidae</taxon>
        <taxon>Rotaria</taxon>
    </lineage>
</organism>
<evidence type="ECO:0000313" key="3">
    <source>
        <dbReference type="EMBL" id="CAF4072579.1"/>
    </source>
</evidence>
<protein>
    <recommendedName>
        <fullName evidence="5">Craniofacial development protein 2-like</fullName>
    </recommendedName>
</protein>